<organism evidence="1 2">
    <name type="scientific">Metapseudomonas boanensis</name>
    <dbReference type="NCBI Taxonomy" id="2822138"/>
    <lineage>
        <taxon>Bacteria</taxon>
        <taxon>Pseudomonadati</taxon>
        <taxon>Pseudomonadota</taxon>
        <taxon>Gammaproteobacteria</taxon>
        <taxon>Pseudomonadales</taxon>
        <taxon>Pseudomonadaceae</taxon>
        <taxon>Metapseudomonas</taxon>
    </lineage>
</organism>
<sequence>MSHVDVVSLIGTAVPESLRSEGHMACWFVAVDGVMRSGPFVSRDAAGASKSIWLLELARRQRDSNQFLA</sequence>
<accession>A0ABS5XC85</accession>
<comment type="caution">
    <text evidence="1">The sequence shown here is derived from an EMBL/GenBank/DDBJ whole genome shotgun (WGS) entry which is preliminary data.</text>
</comment>
<keyword evidence="2" id="KW-1185">Reference proteome</keyword>
<gene>
    <name evidence="1" type="ORF">J7302_04010</name>
</gene>
<name>A0ABS5XC85_9GAMM</name>
<protein>
    <submittedName>
        <fullName evidence="1">Uncharacterized protein</fullName>
    </submittedName>
</protein>
<dbReference type="EMBL" id="JAGTIS010000001">
    <property type="protein sequence ID" value="MBT8765300.1"/>
    <property type="molecule type" value="Genomic_DNA"/>
</dbReference>
<dbReference type="Proteomes" id="UP001519667">
    <property type="component" value="Unassembled WGS sequence"/>
</dbReference>
<dbReference type="RefSeq" id="WP_215370614.1">
    <property type="nucleotide sequence ID" value="NZ_JAGTIS010000001.1"/>
</dbReference>
<reference evidence="1 2" key="1">
    <citation type="submission" date="2021-04" db="EMBL/GenBank/DDBJ databases">
        <title>Pseudomonas boanensis sp. nov., a bacterium isolated from river water used for household purposes in Boane District, Mozambique.</title>
        <authorList>
            <person name="Nicklasson M."/>
            <person name="Martin-Rodriguez A.J."/>
            <person name="Thorell K."/>
            <person name="Neves L."/>
            <person name="Mussagy A."/>
            <person name="Rydberg H.A."/>
            <person name="Hernroth B."/>
            <person name="Svensson-Stadler L."/>
            <person name="Sjoling A."/>
        </authorList>
    </citation>
    <scope>NUCLEOTIDE SEQUENCE [LARGE SCALE GENOMIC DNA]</scope>
    <source>
        <strain evidence="1 2">DB1</strain>
    </source>
</reference>
<evidence type="ECO:0000313" key="2">
    <source>
        <dbReference type="Proteomes" id="UP001519667"/>
    </source>
</evidence>
<evidence type="ECO:0000313" key="1">
    <source>
        <dbReference type="EMBL" id="MBT8765300.1"/>
    </source>
</evidence>
<proteinExistence type="predicted"/>